<dbReference type="Proteomes" id="UP000672009">
    <property type="component" value="Chromosome"/>
</dbReference>
<dbReference type="AlphaFoldDB" id="A0A975IIG8"/>
<protein>
    <submittedName>
        <fullName evidence="1">Uncharacterized protein</fullName>
    </submittedName>
</protein>
<proteinExistence type="predicted"/>
<reference evidence="1" key="1">
    <citation type="submission" date="2021-04" db="EMBL/GenBank/DDBJ databases">
        <title>Genomics, taxonomy and metabolism of representatives of sulfur bacteria of the genus Thiothrix: Thiothrix fructosivorans QT, Thiothrix unzii A1T and three new species, Thiothrix subterranea sp. nov., Thiothrix litoralis sp. nov. and 'Candidatus Thiothrix anitrata' sp. nov.</title>
        <authorList>
            <person name="Ravin N.V."/>
            <person name="Smolyakov D."/>
            <person name="Rudenko T.S."/>
            <person name="Mardanov A.V."/>
            <person name="Beletsky A.V."/>
            <person name="Markov N.D."/>
            <person name="Fomenkov A.I."/>
            <person name="Roberts R.J."/>
            <person name="Karnachuk O.V."/>
            <person name="Novikov A."/>
            <person name="Grabovich M.Y."/>
        </authorList>
    </citation>
    <scope>NUCLEOTIDE SEQUENCE</scope>
    <source>
        <strain evidence="1">A1</strain>
    </source>
</reference>
<gene>
    <name evidence="1" type="ORF">J9260_05965</name>
</gene>
<evidence type="ECO:0000313" key="2">
    <source>
        <dbReference type="Proteomes" id="UP000672009"/>
    </source>
</evidence>
<dbReference type="KEGG" id="tun:J9260_05965"/>
<name>A0A975IIG8_9GAMM</name>
<accession>A0A975IIG8</accession>
<sequence>MTTNVRPLMGQPPEVAPDAKAEILAAITVLAKHQVAAVRRSSDSWPEPDRGYWVIPVGNFWEESQVFKPFWIAIEQAVDTSVDTDLPQVLFNGCCYPVRRLNLSSEVALHHFSGWGTVDVSTLDLEKALMNDDGEPVSDEAQTIDDEIFYYIEPHQMAWSDKQLEQFLIETVV</sequence>
<evidence type="ECO:0000313" key="1">
    <source>
        <dbReference type="EMBL" id="QTR54633.1"/>
    </source>
</evidence>
<dbReference type="RefSeq" id="WP_210220109.1">
    <property type="nucleotide sequence ID" value="NZ_CP072793.1"/>
</dbReference>
<dbReference type="EMBL" id="CP072793">
    <property type="protein sequence ID" value="QTR54633.1"/>
    <property type="molecule type" value="Genomic_DNA"/>
</dbReference>
<keyword evidence="2" id="KW-1185">Reference proteome</keyword>
<organism evidence="1 2">
    <name type="scientific">Thiothrix unzii</name>
    <dbReference type="NCBI Taxonomy" id="111769"/>
    <lineage>
        <taxon>Bacteria</taxon>
        <taxon>Pseudomonadati</taxon>
        <taxon>Pseudomonadota</taxon>
        <taxon>Gammaproteobacteria</taxon>
        <taxon>Thiotrichales</taxon>
        <taxon>Thiotrichaceae</taxon>
        <taxon>Thiothrix</taxon>
    </lineage>
</organism>